<keyword evidence="3 6" id="KW-1133">Transmembrane helix</keyword>
<feature type="region of interest" description="Disordered" evidence="5">
    <location>
        <begin position="167"/>
        <end position="194"/>
    </location>
</feature>
<dbReference type="Proteomes" id="UP000054342">
    <property type="component" value="Unassembled WGS sequence"/>
</dbReference>
<dbReference type="CDD" id="cd21699">
    <property type="entry name" value="JMTM_APP_like"/>
    <property type="match status" value="1"/>
</dbReference>
<dbReference type="RefSeq" id="XP_013320260.1">
    <property type="nucleotide sequence ID" value="XM_013464806.1"/>
</dbReference>
<dbReference type="PANTHER" id="PTHR15549">
    <property type="entry name" value="PAIRED IMMUNOGLOBULIN-LIKE TYPE 2 RECEPTOR"/>
    <property type="match status" value="1"/>
</dbReference>
<gene>
    <name evidence="7" type="ORF">PV05_04111</name>
</gene>
<evidence type="ECO:0000313" key="7">
    <source>
        <dbReference type="EMBL" id="KIW59676.1"/>
    </source>
</evidence>
<dbReference type="GO" id="GO:0016020">
    <property type="term" value="C:membrane"/>
    <property type="evidence" value="ECO:0007669"/>
    <property type="project" value="UniProtKB-SubCell"/>
</dbReference>
<evidence type="ECO:0008006" key="9">
    <source>
        <dbReference type="Google" id="ProtNLM"/>
    </source>
</evidence>
<evidence type="ECO:0000313" key="8">
    <source>
        <dbReference type="Proteomes" id="UP000054342"/>
    </source>
</evidence>
<keyword evidence="2 6" id="KW-0812">Transmembrane</keyword>
<evidence type="ECO:0000256" key="1">
    <source>
        <dbReference type="ARBA" id="ARBA00004167"/>
    </source>
</evidence>
<evidence type="ECO:0000256" key="6">
    <source>
        <dbReference type="SAM" id="Phobius"/>
    </source>
</evidence>
<protein>
    <recommendedName>
        <fullName evidence="9">Ricin B lectin domain-containing protein</fullName>
    </recommendedName>
</protein>
<dbReference type="SUPFAM" id="SSF50370">
    <property type="entry name" value="Ricin B-like lectins"/>
    <property type="match status" value="1"/>
</dbReference>
<dbReference type="GO" id="GO:0071944">
    <property type="term" value="C:cell periphery"/>
    <property type="evidence" value="ECO:0007669"/>
    <property type="project" value="UniProtKB-ARBA"/>
</dbReference>
<keyword evidence="4 6" id="KW-0472">Membrane</keyword>
<dbReference type="InterPro" id="IPR035992">
    <property type="entry name" value="Ricin_B-like_lectins"/>
</dbReference>
<evidence type="ECO:0000256" key="4">
    <source>
        <dbReference type="ARBA" id="ARBA00023136"/>
    </source>
</evidence>
<reference evidence="7 8" key="1">
    <citation type="submission" date="2015-01" db="EMBL/GenBank/DDBJ databases">
        <title>The Genome Sequence of Exophiala xenobiotica CBS118157.</title>
        <authorList>
            <consortium name="The Broad Institute Genomics Platform"/>
            <person name="Cuomo C."/>
            <person name="de Hoog S."/>
            <person name="Gorbushina A."/>
            <person name="Stielow B."/>
            <person name="Teixiera M."/>
            <person name="Abouelleil A."/>
            <person name="Chapman S.B."/>
            <person name="Priest M."/>
            <person name="Young S.K."/>
            <person name="Wortman J."/>
            <person name="Nusbaum C."/>
            <person name="Birren B."/>
        </authorList>
    </citation>
    <scope>NUCLEOTIDE SEQUENCE [LARGE SCALE GENOMIC DNA]</scope>
    <source>
        <strain evidence="7 8">CBS 118157</strain>
    </source>
</reference>
<dbReference type="InterPro" id="IPR051694">
    <property type="entry name" value="Immunoregulatory_rcpt-like"/>
</dbReference>
<organism evidence="7 8">
    <name type="scientific">Exophiala xenobiotica</name>
    <dbReference type="NCBI Taxonomy" id="348802"/>
    <lineage>
        <taxon>Eukaryota</taxon>
        <taxon>Fungi</taxon>
        <taxon>Dikarya</taxon>
        <taxon>Ascomycota</taxon>
        <taxon>Pezizomycotina</taxon>
        <taxon>Eurotiomycetes</taxon>
        <taxon>Chaetothyriomycetidae</taxon>
        <taxon>Chaetothyriales</taxon>
        <taxon>Herpotrichiellaceae</taxon>
        <taxon>Exophiala</taxon>
    </lineage>
</organism>
<dbReference type="AlphaFoldDB" id="A0A0D2C491"/>
<dbReference type="HOGENOM" id="CLU_990820_0_0_1"/>
<proteinExistence type="predicted"/>
<dbReference type="EMBL" id="KN847318">
    <property type="protein sequence ID" value="KIW59676.1"/>
    <property type="molecule type" value="Genomic_DNA"/>
</dbReference>
<evidence type="ECO:0000256" key="5">
    <source>
        <dbReference type="SAM" id="MobiDB-lite"/>
    </source>
</evidence>
<sequence length="289" mass="31225">MSDLFDSTAYYRLSCDRYGQETLLSDGYNADAPDPLFLGTTSYSSENWQIYFQDEVYFIRNFDYGANYQLAVSSTTDTQPQLLPTTGDLAQQWNITIWPDGTRKLVNMAVGEFQILGVSTNSTDFIIPVMNTAEEGSHWTFDINSSAGEVSADMTLPLSSVAKASTTATSTSPAQSTATAQSTSPVTPATSTNAQKSSALSSGAIAGIAVGGVAFAVFVFIAIFLMMRKRSRAGKNAPKELLTSNSETYRDNPYGSQALHQTTHQLPAEIYVDRKIRASVHAGAVEMPP</sequence>
<evidence type="ECO:0000256" key="3">
    <source>
        <dbReference type="ARBA" id="ARBA00022989"/>
    </source>
</evidence>
<feature type="transmembrane region" description="Helical" evidence="6">
    <location>
        <begin position="204"/>
        <end position="226"/>
    </location>
</feature>
<name>A0A0D2C491_9EURO</name>
<keyword evidence="8" id="KW-1185">Reference proteome</keyword>
<dbReference type="GeneID" id="25326019"/>
<evidence type="ECO:0000256" key="2">
    <source>
        <dbReference type="ARBA" id="ARBA00022692"/>
    </source>
</evidence>
<dbReference type="STRING" id="348802.A0A0D2C491"/>
<dbReference type="OrthoDB" id="5344815at2759"/>
<comment type="subcellular location">
    <subcellularLocation>
        <location evidence="1">Membrane</location>
        <topology evidence="1">Single-pass membrane protein</topology>
    </subcellularLocation>
</comment>
<accession>A0A0D2C491</accession>